<dbReference type="InterPro" id="IPR013783">
    <property type="entry name" value="Ig-like_fold"/>
</dbReference>
<reference evidence="3 4" key="1">
    <citation type="submission" date="2020-07" db="EMBL/GenBank/DDBJ databases">
        <title>Sequencing the genomes of 1000 actinobacteria strains.</title>
        <authorList>
            <person name="Klenk H.-P."/>
        </authorList>
    </citation>
    <scope>NUCLEOTIDE SEQUENCE [LARGE SCALE GENOMIC DNA]</scope>
    <source>
        <strain evidence="3 4">DSM 45927</strain>
    </source>
</reference>
<name>A0A853BWP0_9ACTN</name>
<gene>
    <name evidence="3" type="ORF">HNR12_005503</name>
</gene>
<protein>
    <recommendedName>
        <fullName evidence="2">DUF11 domain-containing protein</fullName>
    </recommendedName>
</protein>
<dbReference type="RefSeq" id="WP_246425184.1">
    <property type="nucleotide sequence ID" value="NZ_JACCFO010000001.1"/>
</dbReference>
<organism evidence="3 4">
    <name type="scientific">Streptomonospora nanhaiensis</name>
    <dbReference type="NCBI Taxonomy" id="1323731"/>
    <lineage>
        <taxon>Bacteria</taxon>
        <taxon>Bacillati</taxon>
        <taxon>Actinomycetota</taxon>
        <taxon>Actinomycetes</taxon>
        <taxon>Streptosporangiales</taxon>
        <taxon>Nocardiopsidaceae</taxon>
        <taxon>Streptomonospora</taxon>
    </lineage>
</organism>
<proteinExistence type="predicted"/>
<dbReference type="EMBL" id="JACCFO010000001">
    <property type="protein sequence ID" value="NYI99226.1"/>
    <property type="molecule type" value="Genomic_DNA"/>
</dbReference>
<evidence type="ECO:0000259" key="2">
    <source>
        <dbReference type="Pfam" id="PF01345"/>
    </source>
</evidence>
<feature type="region of interest" description="Disordered" evidence="1">
    <location>
        <begin position="1"/>
        <end position="20"/>
    </location>
</feature>
<dbReference type="InterPro" id="IPR001434">
    <property type="entry name" value="OmcB-like_DUF11"/>
</dbReference>
<evidence type="ECO:0000256" key="1">
    <source>
        <dbReference type="SAM" id="MobiDB-lite"/>
    </source>
</evidence>
<feature type="domain" description="DUF11" evidence="2">
    <location>
        <begin position="404"/>
        <end position="516"/>
    </location>
</feature>
<keyword evidence="4" id="KW-1185">Reference proteome</keyword>
<dbReference type="Gene3D" id="2.60.40.10">
    <property type="entry name" value="Immunoglobulins"/>
    <property type="match status" value="1"/>
</dbReference>
<comment type="caution">
    <text evidence="3">The sequence shown here is derived from an EMBL/GenBank/DDBJ whole genome shotgun (WGS) entry which is preliminary data.</text>
</comment>
<dbReference type="AlphaFoldDB" id="A0A853BWP0"/>
<feature type="region of interest" description="Disordered" evidence="1">
    <location>
        <begin position="369"/>
        <end position="402"/>
    </location>
</feature>
<dbReference type="GO" id="GO:0005975">
    <property type="term" value="P:carbohydrate metabolic process"/>
    <property type="evidence" value="ECO:0007669"/>
    <property type="project" value="UniProtKB-ARBA"/>
</dbReference>
<dbReference type="Pfam" id="PF01345">
    <property type="entry name" value="DUF11"/>
    <property type="match status" value="1"/>
</dbReference>
<evidence type="ECO:0000313" key="4">
    <source>
        <dbReference type="Proteomes" id="UP000575985"/>
    </source>
</evidence>
<accession>A0A853BWP0</accession>
<evidence type="ECO:0000313" key="3">
    <source>
        <dbReference type="EMBL" id="NYI99226.1"/>
    </source>
</evidence>
<feature type="compositionally biased region" description="Basic and acidic residues" evidence="1">
    <location>
        <begin position="512"/>
        <end position="521"/>
    </location>
</feature>
<feature type="compositionally biased region" description="Low complexity" evidence="1">
    <location>
        <begin position="378"/>
        <end position="393"/>
    </location>
</feature>
<feature type="compositionally biased region" description="Polar residues" evidence="1">
    <location>
        <begin position="523"/>
        <end position="533"/>
    </location>
</feature>
<feature type="compositionally biased region" description="Polar residues" evidence="1">
    <location>
        <begin position="1"/>
        <end position="17"/>
    </location>
</feature>
<dbReference type="Proteomes" id="UP000575985">
    <property type="component" value="Unassembled WGS sequence"/>
</dbReference>
<feature type="region of interest" description="Disordered" evidence="1">
    <location>
        <begin position="508"/>
        <end position="533"/>
    </location>
</feature>
<sequence length="533" mass="55424">MSNKQLTSVTAQGSADNATTATKAVTAAVKAKYHLAVEPKASAAAVKTGEDVTFTWTLSNDGSDANDLTATVTCEPELTGQTLYDTTGKAVAGSKVTIPKLEPDKPLTVELKGKAPSTNTVVACLELREKNTTNPAASGSASVTVNPNAALTLAAASGTAAAKAGGIVTVSWQATKTGTDPVFGAGVMVKPIAQGRIIEAWADSDTPVRPRALDGGVWVPLRDLNTTPTAHVKARVYVFPSAPATPIKVNAYARSDSTRRTEDQPVSLTVTRERTLRCTYEKTPAIVPGDTTEPTLLVFTVTNEGPSDCQDAAIDIQRPSAFTLRQATLNGEPTDVDQSKGTWKIARGLLPADGIAQIVADVEADPDLPAPTVSVPATLSSSETGTGTATSGSPDHPVTPRSDITLRLDTATRETQVGSDASYGFTIGNDGPSTAADLTLTVTLQAAGPTVTVKKENAPDFTIDTTKPTTTNLIWKGKLPPGDDRPLTIKATTGTAPGKITLTAKLTQKDATNNKETERARTQPITTTVTAKK</sequence>